<keyword evidence="2 11" id="KW-0813">Transport</keyword>
<keyword evidence="5 12" id="KW-1133">Transmembrane helix</keyword>
<evidence type="ECO:0000256" key="1">
    <source>
        <dbReference type="ARBA" id="ARBA00004141"/>
    </source>
</evidence>
<proteinExistence type="inferred from homology"/>
<sequence>MTISIRLRRHIQGLIPIFEDSTKSSDKDTAPIPKFNNLFSEKEKKSDGGTIERLKEFCGYTTAHGLGRLVDSKSYVRRLFWVMACLGAFTMFTSQVISLAEQYLSKPVETYITMKYVRIFAPDGHSLMIAHCVKLESGVSYDFLPNFENCLISFTEMADFVAKQERVHVALATWSEDKLTKMGHQFKDMFRECTYRGKSCMKSRFWDSFWHYKYGNCFTFNKYSDLMAAGPGPAYGLVLEMNVEQNEYLGDLTQDAGIRVQIEDKGKVPFPYEKGFSVGPGSATSVGIRKVKIKRVKTSKKGSCIGEIDPLSEDNLLQLKHNASYSTTACRESCLSDKENKECGCREYRFPRDDSKNERVCDVLNATVAKCLNKVLKRYKKSNLGCSRKCTSPCNENVYKLTISTSKFPSLAYQRILLANKKKLEKRNIPSNLLSSYLLQLNVFFEELNYEVIEESIGYGLVNFIADIGGNVGIWIGVSALTIAEILELLCIIIHHLIKTCTHRSSKILAFK</sequence>
<organism evidence="13 14">
    <name type="scientific">Porites lobata</name>
    <dbReference type="NCBI Taxonomy" id="104759"/>
    <lineage>
        <taxon>Eukaryota</taxon>
        <taxon>Metazoa</taxon>
        <taxon>Cnidaria</taxon>
        <taxon>Anthozoa</taxon>
        <taxon>Hexacorallia</taxon>
        <taxon>Scleractinia</taxon>
        <taxon>Fungiina</taxon>
        <taxon>Poritidae</taxon>
        <taxon>Porites</taxon>
    </lineage>
</organism>
<evidence type="ECO:0000256" key="5">
    <source>
        <dbReference type="ARBA" id="ARBA00022989"/>
    </source>
</evidence>
<dbReference type="PANTHER" id="PTHR11690">
    <property type="entry name" value="AMILORIDE-SENSITIVE SODIUM CHANNEL-RELATED"/>
    <property type="match status" value="1"/>
</dbReference>
<keyword evidence="14" id="KW-1185">Reference proteome</keyword>
<comment type="similarity">
    <text evidence="11">Belongs to the amiloride-sensitive sodium channel (TC 1.A.6) family.</text>
</comment>
<dbReference type="Gene3D" id="1.10.287.770">
    <property type="entry name" value="YojJ-like"/>
    <property type="match status" value="1"/>
</dbReference>
<evidence type="ECO:0000256" key="7">
    <source>
        <dbReference type="ARBA" id="ARBA00023065"/>
    </source>
</evidence>
<feature type="transmembrane region" description="Helical" evidence="12">
    <location>
        <begin position="79"/>
        <end position="100"/>
    </location>
</feature>
<evidence type="ECO:0000256" key="2">
    <source>
        <dbReference type="ARBA" id="ARBA00022448"/>
    </source>
</evidence>
<protein>
    <submittedName>
        <fullName evidence="13">Uncharacterized protein</fullName>
    </submittedName>
</protein>
<evidence type="ECO:0000256" key="3">
    <source>
        <dbReference type="ARBA" id="ARBA00022461"/>
    </source>
</evidence>
<keyword evidence="4 11" id="KW-0812">Transmembrane</keyword>
<evidence type="ECO:0000256" key="8">
    <source>
        <dbReference type="ARBA" id="ARBA00023136"/>
    </source>
</evidence>
<dbReference type="InterPro" id="IPR001873">
    <property type="entry name" value="ENaC"/>
</dbReference>
<evidence type="ECO:0000256" key="4">
    <source>
        <dbReference type="ARBA" id="ARBA00022692"/>
    </source>
</evidence>
<feature type="transmembrane region" description="Helical" evidence="12">
    <location>
        <begin position="472"/>
        <end position="498"/>
    </location>
</feature>
<evidence type="ECO:0000256" key="6">
    <source>
        <dbReference type="ARBA" id="ARBA00023053"/>
    </source>
</evidence>
<keyword evidence="3 11" id="KW-0894">Sodium channel</keyword>
<evidence type="ECO:0000256" key="11">
    <source>
        <dbReference type="RuleBase" id="RU000679"/>
    </source>
</evidence>
<dbReference type="EMBL" id="CALNXK010000103">
    <property type="protein sequence ID" value="CAH3156039.1"/>
    <property type="molecule type" value="Genomic_DNA"/>
</dbReference>
<keyword evidence="6" id="KW-0915">Sodium</keyword>
<evidence type="ECO:0000256" key="12">
    <source>
        <dbReference type="SAM" id="Phobius"/>
    </source>
</evidence>
<keyword evidence="8 12" id="KW-0472">Membrane</keyword>
<evidence type="ECO:0000313" key="13">
    <source>
        <dbReference type="EMBL" id="CAH3156039.1"/>
    </source>
</evidence>
<dbReference type="PRINTS" id="PR01078">
    <property type="entry name" value="AMINACHANNEL"/>
</dbReference>
<evidence type="ECO:0000256" key="9">
    <source>
        <dbReference type="ARBA" id="ARBA00023201"/>
    </source>
</evidence>
<comment type="subcellular location">
    <subcellularLocation>
        <location evidence="1">Membrane</location>
        <topology evidence="1">Multi-pass membrane protein</topology>
    </subcellularLocation>
</comment>
<keyword evidence="7 11" id="KW-0406">Ion transport</keyword>
<gene>
    <name evidence="13" type="ORF">PLOB_00001612</name>
</gene>
<reference evidence="13 14" key="1">
    <citation type="submission" date="2022-05" db="EMBL/GenBank/DDBJ databases">
        <authorList>
            <consortium name="Genoscope - CEA"/>
            <person name="William W."/>
        </authorList>
    </citation>
    <scope>NUCLEOTIDE SEQUENCE [LARGE SCALE GENOMIC DNA]</scope>
</reference>
<accession>A0ABN8Q2Q7</accession>
<evidence type="ECO:0000313" key="14">
    <source>
        <dbReference type="Proteomes" id="UP001159405"/>
    </source>
</evidence>
<dbReference type="Pfam" id="PF00858">
    <property type="entry name" value="ASC"/>
    <property type="match status" value="2"/>
</dbReference>
<keyword evidence="9 11" id="KW-0739">Sodium transport</keyword>
<dbReference type="Proteomes" id="UP001159405">
    <property type="component" value="Unassembled WGS sequence"/>
</dbReference>
<evidence type="ECO:0000256" key="10">
    <source>
        <dbReference type="ARBA" id="ARBA00023303"/>
    </source>
</evidence>
<comment type="caution">
    <text evidence="13">The sequence shown here is derived from an EMBL/GenBank/DDBJ whole genome shotgun (WGS) entry which is preliminary data.</text>
</comment>
<dbReference type="PANTHER" id="PTHR11690:SF248">
    <property type="entry name" value="PICKPOCKET 17, ISOFORM A"/>
    <property type="match status" value="1"/>
</dbReference>
<keyword evidence="10 11" id="KW-0407">Ion channel</keyword>
<dbReference type="Gene3D" id="2.60.470.10">
    <property type="entry name" value="Acid-sensing ion channels like domains"/>
    <property type="match status" value="1"/>
</dbReference>
<name>A0ABN8Q2Q7_9CNID</name>